<keyword evidence="3" id="KW-1185">Reference proteome</keyword>
<dbReference type="EMBL" id="PKSG01000727">
    <property type="protein sequence ID" value="POR33160.1"/>
    <property type="molecule type" value="Genomic_DNA"/>
</dbReference>
<dbReference type="InterPro" id="IPR002575">
    <property type="entry name" value="Aminoglycoside_PTrfase"/>
</dbReference>
<dbReference type="PANTHER" id="PTHR21310:SF15">
    <property type="entry name" value="AMINOGLYCOSIDE PHOSPHOTRANSFERASE DOMAIN-CONTAINING PROTEIN"/>
    <property type="match status" value="1"/>
</dbReference>
<dbReference type="SUPFAM" id="SSF56112">
    <property type="entry name" value="Protein kinase-like (PK-like)"/>
    <property type="match status" value="1"/>
</dbReference>
<dbReference type="InterPro" id="IPR011009">
    <property type="entry name" value="Kinase-like_dom_sf"/>
</dbReference>
<accession>A0A2S4KSQ5</accession>
<dbReference type="OrthoDB" id="5412996at2759"/>
<reference evidence="2 3" key="1">
    <citation type="submission" date="2018-01" db="EMBL/GenBank/DDBJ databases">
        <title>Harnessing the power of phylogenomics to disentangle the directionality and signatures of interkingdom host jumping in the parasitic fungal genus Tolypocladium.</title>
        <authorList>
            <person name="Quandt C.A."/>
            <person name="Patterson W."/>
            <person name="Spatafora J.W."/>
        </authorList>
    </citation>
    <scope>NUCLEOTIDE SEQUENCE [LARGE SCALE GENOMIC DNA]</scope>
    <source>
        <strain evidence="2 3">NRBC 100945</strain>
    </source>
</reference>
<dbReference type="AlphaFoldDB" id="A0A2S4KSQ5"/>
<dbReference type="Proteomes" id="UP000237481">
    <property type="component" value="Unassembled WGS sequence"/>
</dbReference>
<dbReference type="PANTHER" id="PTHR21310">
    <property type="entry name" value="AMINOGLYCOSIDE PHOSPHOTRANSFERASE-RELATED-RELATED"/>
    <property type="match status" value="1"/>
</dbReference>
<organism evidence="2 3">
    <name type="scientific">Tolypocladium paradoxum</name>
    <dbReference type="NCBI Taxonomy" id="94208"/>
    <lineage>
        <taxon>Eukaryota</taxon>
        <taxon>Fungi</taxon>
        <taxon>Dikarya</taxon>
        <taxon>Ascomycota</taxon>
        <taxon>Pezizomycotina</taxon>
        <taxon>Sordariomycetes</taxon>
        <taxon>Hypocreomycetidae</taxon>
        <taxon>Hypocreales</taxon>
        <taxon>Ophiocordycipitaceae</taxon>
        <taxon>Tolypocladium</taxon>
    </lineage>
</organism>
<sequence>MDKTSSLAVLYDGLCYAEGDDKYRDWDNNFKEKYQRPLEQFVTNHVSGRGLARFVGISDGSYNRVVRFTFDSGGSDVALKCPKPGHSAAALVAEKIANEASWIEFLGEITSIPVPHVYSYGTEPDHLSPLELPYILMDWVPGNNLRDFLATGPSDELRSTIYQQIAAFHLELYHLPCEGIGSVVKDSATTRWSIRRPLTIDMHQLAIGVSNYPTDDWPTEMFISAADYFEFIAKQQSNQLWNLRNLNPPPEQEAKCHNPEEIARLRYEARYRFKQFFKVTRFWPQRDNFGPFRPFNPDLDTRNMTVDPQTGKIVGVFDLEFTNAMPTQFSCDPPLSLFKVLPGDALDTGYFAWFLQEYEPVLEQFLDAMRCEEQKRGMDGVELTPLSTIMRDSWTTKRVWFNYGLTHSDHVDAIYWAVLHELHPDGVAPELPPEVKAEMEQYVQRTKSKLVEYDDAWQSYFRKQYNNESVVLLGDSREEASEAE</sequence>
<evidence type="ECO:0000313" key="3">
    <source>
        <dbReference type="Proteomes" id="UP000237481"/>
    </source>
</evidence>
<name>A0A2S4KSQ5_9HYPO</name>
<dbReference type="Pfam" id="PF01636">
    <property type="entry name" value="APH"/>
    <property type="match status" value="1"/>
</dbReference>
<protein>
    <submittedName>
        <fullName evidence="2">Altered inheritance of mitochondria protein 9, mitochondrial</fullName>
    </submittedName>
</protein>
<evidence type="ECO:0000313" key="2">
    <source>
        <dbReference type="EMBL" id="POR33160.1"/>
    </source>
</evidence>
<dbReference type="Gene3D" id="1.10.510.10">
    <property type="entry name" value="Transferase(Phosphotransferase) domain 1"/>
    <property type="match status" value="1"/>
</dbReference>
<dbReference type="InterPro" id="IPR051678">
    <property type="entry name" value="AGP_Transferase"/>
</dbReference>
<proteinExistence type="predicted"/>
<evidence type="ECO:0000259" key="1">
    <source>
        <dbReference type="Pfam" id="PF01636"/>
    </source>
</evidence>
<feature type="domain" description="Aminoglycoside phosphotransferase" evidence="1">
    <location>
        <begin position="56"/>
        <end position="322"/>
    </location>
</feature>
<comment type="caution">
    <text evidence="2">The sequence shown here is derived from an EMBL/GenBank/DDBJ whole genome shotgun (WGS) entry which is preliminary data.</text>
</comment>
<gene>
    <name evidence="2" type="ORF">TPAR_06644</name>
</gene>